<organism evidence="8">
    <name type="scientific">marine sediment metagenome</name>
    <dbReference type="NCBI Taxonomy" id="412755"/>
    <lineage>
        <taxon>unclassified sequences</taxon>
        <taxon>metagenomes</taxon>
        <taxon>ecological metagenomes</taxon>
    </lineage>
</organism>
<keyword evidence="4 6" id="KW-1133">Transmembrane helix</keyword>
<evidence type="ECO:0000256" key="6">
    <source>
        <dbReference type="SAM" id="Phobius"/>
    </source>
</evidence>
<evidence type="ECO:0000256" key="5">
    <source>
        <dbReference type="ARBA" id="ARBA00023136"/>
    </source>
</evidence>
<keyword evidence="5 6" id="KW-0472">Membrane</keyword>
<dbReference type="AlphaFoldDB" id="X1KZT5"/>
<dbReference type="EMBL" id="BARV01007750">
    <property type="protein sequence ID" value="GAI12238.1"/>
    <property type="molecule type" value="Genomic_DNA"/>
</dbReference>
<name>X1KZT5_9ZZZZ</name>
<dbReference type="InterPro" id="IPR018076">
    <property type="entry name" value="T2SS_GspF_dom"/>
</dbReference>
<reference evidence="8" key="1">
    <citation type="journal article" date="2014" name="Front. Microbiol.">
        <title>High frequency of phylogenetically diverse reductive dehalogenase-homologous genes in deep subseafloor sedimentary metagenomes.</title>
        <authorList>
            <person name="Kawai M."/>
            <person name="Futagami T."/>
            <person name="Toyoda A."/>
            <person name="Takaki Y."/>
            <person name="Nishi S."/>
            <person name="Hori S."/>
            <person name="Arai W."/>
            <person name="Tsubouchi T."/>
            <person name="Morono Y."/>
            <person name="Uchiyama I."/>
            <person name="Ito T."/>
            <person name="Fujiyama A."/>
            <person name="Inagaki F."/>
            <person name="Takami H."/>
        </authorList>
    </citation>
    <scope>NUCLEOTIDE SEQUENCE</scope>
    <source>
        <strain evidence="8">Expedition CK06-06</strain>
    </source>
</reference>
<evidence type="ECO:0000313" key="8">
    <source>
        <dbReference type="EMBL" id="GAI12238.1"/>
    </source>
</evidence>
<keyword evidence="3 6" id="KW-0812">Transmembrane</keyword>
<dbReference type="GO" id="GO:0005886">
    <property type="term" value="C:plasma membrane"/>
    <property type="evidence" value="ECO:0007669"/>
    <property type="project" value="UniProtKB-SubCell"/>
</dbReference>
<keyword evidence="2" id="KW-1003">Cell membrane</keyword>
<sequence length="194" mass="21787">MILVGFALLYSLILPLPKIIIIVSLAILAFKLPDIKLKRELKTIEKNVKYELPYIAEIIALGIKSGMDFNEAVSFLVNNTKGKTTDLLREGYFNFSAGGGEEKSYLKAAKKSLCEEFVNLIKTVFQSKKLGVPVSEAILRLAENIRYKNSIDLKLKIERIPIFATLIIMAFFFFPVLIATVAPVISEIIKLFIE</sequence>
<evidence type="ECO:0000256" key="3">
    <source>
        <dbReference type="ARBA" id="ARBA00022692"/>
    </source>
</evidence>
<comment type="caution">
    <text evidence="8">The sequence shown here is derived from an EMBL/GenBank/DDBJ whole genome shotgun (WGS) entry which is preliminary data.</text>
</comment>
<dbReference type="PANTHER" id="PTHR35007">
    <property type="entry name" value="INTEGRAL MEMBRANE PROTEIN-RELATED"/>
    <property type="match status" value="1"/>
</dbReference>
<gene>
    <name evidence="8" type="ORF">S06H3_15730</name>
</gene>
<evidence type="ECO:0000259" key="7">
    <source>
        <dbReference type="Pfam" id="PF00482"/>
    </source>
</evidence>
<evidence type="ECO:0000256" key="1">
    <source>
        <dbReference type="ARBA" id="ARBA00004651"/>
    </source>
</evidence>
<feature type="domain" description="Type II secretion system protein GspF" evidence="7">
    <location>
        <begin position="58"/>
        <end position="180"/>
    </location>
</feature>
<feature type="transmembrane region" description="Helical" evidence="6">
    <location>
        <begin position="6"/>
        <end position="30"/>
    </location>
</feature>
<accession>X1KZT5</accession>
<comment type="subcellular location">
    <subcellularLocation>
        <location evidence="1">Cell membrane</location>
        <topology evidence="1">Multi-pass membrane protein</topology>
    </subcellularLocation>
</comment>
<feature type="transmembrane region" description="Helical" evidence="6">
    <location>
        <begin position="162"/>
        <end position="185"/>
    </location>
</feature>
<proteinExistence type="predicted"/>
<evidence type="ECO:0000256" key="4">
    <source>
        <dbReference type="ARBA" id="ARBA00022989"/>
    </source>
</evidence>
<dbReference type="Pfam" id="PF00482">
    <property type="entry name" value="T2SSF"/>
    <property type="match status" value="1"/>
</dbReference>
<protein>
    <recommendedName>
        <fullName evidence="7">Type II secretion system protein GspF domain-containing protein</fullName>
    </recommendedName>
</protein>
<evidence type="ECO:0000256" key="2">
    <source>
        <dbReference type="ARBA" id="ARBA00022475"/>
    </source>
</evidence>
<dbReference type="PANTHER" id="PTHR35007:SF2">
    <property type="entry name" value="PILUS ASSEMBLE PROTEIN"/>
    <property type="match status" value="1"/>
</dbReference>